<dbReference type="Proteomes" id="UP000261284">
    <property type="component" value="Unassembled WGS sequence"/>
</dbReference>
<name>A0A3E1NFK5_9BACT</name>
<proteinExistence type="predicted"/>
<evidence type="ECO:0000313" key="2">
    <source>
        <dbReference type="EMBL" id="RFM26568.1"/>
    </source>
</evidence>
<feature type="transmembrane region" description="Helical" evidence="1">
    <location>
        <begin position="43"/>
        <end position="68"/>
    </location>
</feature>
<dbReference type="OrthoDB" id="676571at2"/>
<evidence type="ECO:0000256" key="1">
    <source>
        <dbReference type="SAM" id="Phobius"/>
    </source>
</evidence>
<dbReference type="Pfam" id="PF07332">
    <property type="entry name" value="Phage_holin_3_6"/>
    <property type="match status" value="1"/>
</dbReference>
<keyword evidence="1" id="KW-1133">Transmembrane helix</keyword>
<protein>
    <recommendedName>
        <fullName evidence="4">Phage holin family protein</fullName>
    </recommendedName>
</protein>
<dbReference type="EMBL" id="QTJU01000008">
    <property type="protein sequence ID" value="RFM26568.1"/>
    <property type="molecule type" value="Genomic_DNA"/>
</dbReference>
<dbReference type="RefSeq" id="WP_116848772.1">
    <property type="nucleotide sequence ID" value="NZ_QTJU01000008.1"/>
</dbReference>
<evidence type="ECO:0000313" key="3">
    <source>
        <dbReference type="Proteomes" id="UP000261284"/>
    </source>
</evidence>
<keyword evidence="3" id="KW-1185">Reference proteome</keyword>
<dbReference type="InterPro" id="IPR009937">
    <property type="entry name" value="Phage_holin_3_6"/>
</dbReference>
<evidence type="ECO:0008006" key="4">
    <source>
        <dbReference type="Google" id="ProtNLM"/>
    </source>
</evidence>
<comment type="caution">
    <text evidence="2">The sequence shown here is derived from an EMBL/GenBank/DDBJ whole genome shotgun (WGS) entry which is preliminary data.</text>
</comment>
<sequence length="125" mass="14338">MQQQEEQFFAESRKKVRQYLSNRLLLIKLQTVEKIAKLASAMFAGLIIAVLGFFILLFLSIMAGYLFAALTHSLFLGFGIVTLFYIILLIVLVAMRKRILEKFIVNTVIKIIFDQTEPKENGHNN</sequence>
<feature type="transmembrane region" description="Helical" evidence="1">
    <location>
        <begin position="74"/>
        <end position="94"/>
    </location>
</feature>
<accession>A0A3E1NFK5</accession>
<dbReference type="AlphaFoldDB" id="A0A3E1NFK5"/>
<keyword evidence="1" id="KW-0472">Membrane</keyword>
<reference evidence="2 3" key="1">
    <citation type="submission" date="2018-08" db="EMBL/GenBank/DDBJ databases">
        <title>Chitinophagaceae sp. K23C18032701, a novel bacterium isolated from forest soil.</title>
        <authorList>
            <person name="Wang C."/>
        </authorList>
    </citation>
    <scope>NUCLEOTIDE SEQUENCE [LARGE SCALE GENOMIC DNA]</scope>
    <source>
        <strain evidence="2 3">K23C18032701</strain>
    </source>
</reference>
<organism evidence="2 3">
    <name type="scientific">Deminuibacter soli</name>
    <dbReference type="NCBI Taxonomy" id="2291815"/>
    <lineage>
        <taxon>Bacteria</taxon>
        <taxon>Pseudomonadati</taxon>
        <taxon>Bacteroidota</taxon>
        <taxon>Chitinophagia</taxon>
        <taxon>Chitinophagales</taxon>
        <taxon>Chitinophagaceae</taxon>
        <taxon>Deminuibacter</taxon>
    </lineage>
</organism>
<gene>
    <name evidence="2" type="ORF">DXN05_18495</name>
</gene>
<keyword evidence="1" id="KW-0812">Transmembrane</keyword>